<keyword evidence="1" id="KW-0812">Transmembrane</keyword>
<dbReference type="GO" id="GO:0016787">
    <property type="term" value="F:hydrolase activity"/>
    <property type="evidence" value="ECO:0007669"/>
    <property type="project" value="UniProtKB-KW"/>
</dbReference>
<keyword evidence="5" id="KW-1185">Reference proteome</keyword>
<feature type="domain" description="Phosphatidic acid phosphatase type 2/haloperoxidase" evidence="2">
    <location>
        <begin position="51"/>
        <end position="175"/>
    </location>
</feature>
<evidence type="ECO:0000313" key="4">
    <source>
        <dbReference type="EMBL" id="ELY23410.1"/>
    </source>
</evidence>
<reference evidence="3" key="4">
    <citation type="submission" date="2016-09" db="EMBL/GenBank/DDBJ databases">
        <authorList>
            <person name="Pfeiffer F."/>
        </authorList>
    </citation>
    <scope>NUCLEOTIDE SEQUENCE</scope>
    <source>
        <strain evidence="3">ATCC 43099</strain>
    </source>
</reference>
<evidence type="ECO:0000313" key="5">
    <source>
        <dbReference type="Proteomes" id="UP000001879"/>
    </source>
</evidence>
<accession>D3STL9</accession>
<feature type="transmembrane region" description="Helical" evidence="1">
    <location>
        <begin position="160"/>
        <end position="177"/>
    </location>
</feature>
<dbReference type="InterPro" id="IPR036938">
    <property type="entry name" value="PAP2/HPO_sf"/>
</dbReference>
<dbReference type="Proteomes" id="UP000011543">
    <property type="component" value="Unassembled WGS sequence"/>
</dbReference>
<feature type="transmembrane region" description="Helical" evidence="1">
    <location>
        <begin position="136"/>
        <end position="154"/>
    </location>
</feature>
<dbReference type="RefSeq" id="WP_004217265.1">
    <property type="nucleotide sequence ID" value="NC_013922.1"/>
</dbReference>
<feature type="transmembrane region" description="Helical" evidence="1">
    <location>
        <begin position="268"/>
        <end position="288"/>
    </location>
</feature>
<evidence type="ECO:0000313" key="3">
    <source>
        <dbReference type="EMBL" id="ADD05036.1"/>
    </source>
</evidence>
<reference evidence="4 6" key="3">
    <citation type="journal article" date="2014" name="PLoS Genet.">
        <title>Phylogenetically driven sequencing of extremely halophilic archaea reveals strategies for static and dynamic osmo-response.</title>
        <authorList>
            <person name="Becker E.A."/>
            <person name="Seitzer P.M."/>
            <person name="Tritt A."/>
            <person name="Larsen D."/>
            <person name="Krusor M."/>
            <person name="Yao A.I."/>
            <person name="Wu D."/>
            <person name="Madern D."/>
            <person name="Eisen J.A."/>
            <person name="Darling A.E."/>
            <person name="Facciotti M.T."/>
        </authorList>
    </citation>
    <scope>NUCLEOTIDE SEQUENCE [LARGE SCALE GENOMIC DNA]</scope>
    <source>
        <strain evidence="6">ATCC 43099 / DSM 3394 / CCM 3739 / CIP 104546 / IAM 13178 / JCM 8861 / NBRC 102185 / NCIMB 2190 / MS3</strain>
        <strain evidence="4">MS-3</strain>
    </source>
</reference>
<dbReference type="PANTHER" id="PTHR14969:SF13">
    <property type="entry name" value="AT30094P"/>
    <property type="match status" value="1"/>
</dbReference>
<dbReference type="SUPFAM" id="SSF48317">
    <property type="entry name" value="Acid phosphatase/Vanadium-dependent haloperoxidase"/>
    <property type="match status" value="1"/>
</dbReference>
<dbReference type="GeneID" id="8824291"/>
<feature type="transmembrane region" description="Helical" evidence="1">
    <location>
        <begin position="20"/>
        <end position="44"/>
    </location>
</feature>
<feature type="transmembrane region" description="Helical" evidence="1">
    <location>
        <begin position="189"/>
        <end position="207"/>
    </location>
</feature>
<keyword evidence="3" id="KW-0378">Hydrolase</keyword>
<dbReference type="SMART" id="SM00014">
    <property type="entry name" value="acidPPc"/>
    <property type="match status" value="1"/>
</dbReference>
<protein>
    <submittedName>
        <fullName evidence="4">PA-phosphatase-like phosphoesterase</fullName>
    </submittedName>
    <submittedName>
        <fullName evidence="3">PAP2-type phosphatase</fullName>
        <ecNumber evidence="3">3.1.3.-</ecNumber>
    </submittedName>
</protein>
<reference evidence="5" key="1">
    <citation type="submission" date="2010-02" db="EMBL/GenBank/DDBJ databases">
        <title>Complete sequence of chromosome of Natrialba magadii ATCC 43099.</title>
        <authorList>
            <consortium name="US DOE Joint Genome Institute"/>
            <person name="Lucas S."/>
            <person name="Copeland A."/>
            <person name="Lapidus A."/>
            <person name="Cheng J.-F."/>
            <person name="Bruce D."/>
            <person name="Goodwin L."/>
            <person name="Pitluck S."/>
            <person name="Davenport K."/>
            <person name="Saunders E."/>
            <person name="Detter J.C."/>
            <person name="Han C."/>
            <person name="Tapia R."/>
            <person name="Land M."/>
            <person name="Hauser L."/>
            <person name="Kyrpides N."/>
            <person name="Mikhailova N."/>
            <person name="De Castro R.E."/>
            <person name="Maupin-Furlow J.A."/>
            <person name="Woyke T."/>
        </authorList>
    </citation>
    <scope>NUCLEOTIDE SEQUENCE [LARGE SCALE GENOMIC DNA]</scope>
    <source>
        <strain evidence="5">ATCC 43099 / DSM 3394 / CCM 3739 / CIP 104546 / IAM 13178 / JCM 8861 / NBRC 102185 / NCIMB 2190 / MS3</strain>
    </source>
</reference>
<evidence type="ECO:0000256" key="1">
    <source>
        <dbReference type="SAM" id="Phobius"/>
    </source>
</evidence>
<dbReference type="PANTHER" id="PTHR14969">
    <property type="entry name" value="SPHINGOSINE-1-PHOSPHATE PHOSPHOHYDROLASE"/>
    <property type="match status" value="1"/>
</dbReference>
<organism evidence="3 5">
    <name type="scientific">Natrialba magadii (strain ATCC 43099 / DSM 3394 / CCM 3739 / CIP 104546 / IAM 13178 / JCM 8861 / NBRC 102185 / NCIMB 2190 / MS3)</name>
    <name type="common">Natronobacterium magadii</name>
    <dbReference type="NCBI Taxonomy" id="547559"/>
    <lineage>
        <taxon>Archaea</taxon>
        <taxon>Methanobacteriati</taxon>
        <taxon>Methanobacteriota</taxon>
        <taxon>Stenosarchaea group</taxon>
        <taxon>Halobacteria</taxon>
        <taxon>Halobacteriales</taxon>
        <taxon>Natrialbaceae</taxon>
        <taxon>Natrialba</taxon>
    </lineage>
</organism>
<keyword evidence="1" id="KW-0472">Membrane</keyword>
<dbReference type="PATRIC" id="fig|547559.17.peg.3911"/>
<reference evidence="3 5" key="2">
    <citation type="journal article" date="2012" name="BMC Genomics">
        <title>A comparative genomics perspective on the genetic content of the alkaliphilic haloarchaeon Natrialba magadii ATCC 43099T.</title>
        <authorList>
            <person name="Siddaramappa S."/>
            <person name="Challacombe J.F."/>
            <person name="Decastro R.E."/>
            <person name="Pfeiffer F."/>
            <person name="Sastre D.E."/>
            <person name="Gimenez M.I."/>
            <person name="Paggi R.A."/>
            <person name="Detter J.C."/>
            <person name="Davenport K.W."/>
            <person name="Goodwin L.A."/>
            <person name="Kyrpides N."/>
            <person name="Tapia R."/>
            <person name="Pitluck S."/>
            <person name="Lucas S."/>
            <person name="Woyke T."/>
            <person name="Maupin-Furlow J.A."/>
        </authorList>
    </citation>
    <scope>NUCLEOTIDE SEQUENCE [LARGE SCALE GENOMIC DNA]</scope>
    <source>
        <strain evidence="3">ATCC 43099</strain>
        <strain evidence="5">ATCC 43099 / DSM 3394 / CCM 3739 / CIP 104546 / IAM 13178 / JCM 8861 / NBRC 102185 / NCIMB 2190 / MS3</strain>
    </source>
</reference>
<dbReference type="Proteomes" id="UP000001879">
    <property type="component" value="Chromosome"/>
</dbReference>
<dbReference type="HOGENOM" id="CLU_061498_0_0_2"/>
<dbReference type="Gene3D" id="1.20.144.10">
    <property type="entry name" value="Phosphatidic acid phosphatase type 2/haloperoxidase"/>
    <property type="match status" value="1"/>
</dbReference>
<dbReference type="eggNOG" id="arCOG03058">
    <property type="taxonomic scope" value="Archaea"/>
</dbReference>
<dbReference type="OrthoDB" id="10182at2157"/>
<dbReference type="EMBL" id="AOHS01000061">
    <property type="protein sequence ID" value="ELY23410.1"/>
    <property type="molecule type" value="Genomic_DNA"/>
</dbReference>
<dbReference type="EC" id="3.1.3.-" evidence="3"/>
<dbReference type="STRING" id="547559.Nmag_1458"/>
<evidence type="ECO:0000313" key="6">
    <source>
        <dbReference type="Proteomes" id="UP000011543"/>
    </source>
</evidence>
<dbReference type="KEGG" id="nmg:Nmag_1458"/>
<feature type="transmembrane region" description="Helical" evidence="1">
    <location>
        <begin position="213"/>
        <end position="231"/>
    </location>
</feature>
<sequence>MWFDSTTVEAVSDLFPEWAALLFALLSHLGSVWFVAPVVVLAYWFGDRERFAPWLAIVMGGYAVMVGLKGLFATPRPDVAPPLAPADLQIGLEQFYAPAVEVATTSFPSGHAIAGTVIWTMLALESPVGTRRQRALVAAVMITLVSLSRVVLGVHFPIDVIVGVAVALGYLAVALTVRSWVGARDAHRAASALFVLAGTIALLALVTGNRLDGAALLGGSVGAAIVWQYAPPPRTPWPVTAGVLLRAAAGVGALALVALVLVVLESLLVWFAVGIAGGVTVVGLPRFVTEQSSRRSQVGAVEQ</sequence>
<dbReference type="PaxDb" id="547559-Nmag_1458"/>
<proteinExistence type="predicted"/>
<dbReference type="InterPro" id="IPR000326">
    <property type="entry name" value="PAP2/HPO"/>
</dbReference>
<keyword evidence="1" id="KW-1133">Transmembrane helix</keyword>
<feature type="transmembrane region" description="Helical" evidence="1">
    <location>
        <begin position="106"/>
        <end position="124"/>
    </location>
</feature>
<dbReference type="Pfam" id="PF01569">
    <property type="entry name" value="PAP2"/>
    <property type="match status" value="1"/>
</dbReference>
<feature type="transmembrane region" description="Helical" evidence="1">
    <location>
        <begin position="51"/>
        <end position="72"/>
    </location>
</feature>
<dbReference type="AlphaFoldDB" id="D3STL9"/>
<name>D3STL9_NATMM</name>
<feature type="transmembrane region" description="Helical" evidence="1">
    <location>
        <begin position="243"/>
        <end position="262"/>
    </location>
</feature>
<dbReference type="EMBL" id="CP001932">
    <property type="protein sequence ID" value="ADD05036.1"/>
    <property type="molecule type" value="Genomic_DNA"/>
</dbReference>
<evidence type="ECO:0000259" key="2">
    <source>
        <dbReference type="SMART" id="SM00014"/>
    </source>
</evidence>
<gene>
    <name evidence="3" type="ordered locus">Nmag_1458</name>
    <name evidence="4" type="ORF">C500_19809</name>
</gene>